<dbReference type="Pfam" id="PF14111">
    <property type="entry name" value="DUF4283"/>
    <property type="match status" value="1"/>
</dbReference>
<keyword evidence="1" id="KW-0862">Zinc</keyword>
<feature type="domain" description="CCHC-type" evidence="3">
    <location>
        <begin position="240"/>
        <end position="253"/>
    </location>
</feature>
<keyword evidence="5" id="KW-1185">Reference proteome</keyword>
<dbReference type="PROSITE" id="PS50158">
    <property type="entry name" value="ZF_CCHC"/>
    <property type="match status" value="1"/>
</dbReference>
<feature type="region of interest" description="Disordered" evidence="2">
    <location>
        <begin position="548"/>
        <end position="567"/>
    </location>
</feature>
<evidence type="ECO:0000313" key="4">
    <source>
        <dbReference type="EMBL" id="KAK4275661.1"/>
    </source>
</evidence>
<dbReference type="Pfam" id="PF14392">
    <property type="entry name" value="zf-CCHC_4"/>
    <property type="match status" value="1"/>
</dbReference>
<protein>
    <recommendedName>
        <fullName evidence="3">CCHC-type domain-containing protein</fullName>
    </recommendedName>
</protein>
<dbReference type="InterPro" id="IPR025558">
    <property type="entry name" value="DUF4283"/>
</dbReference>
<dbReference type="AlphaFoldDB" id="A0AAE1JSB0"/>
<gene>
    <name evidence="4" type="ORF">QN277_018701</name>
</gene>
<dbReference type="Proteomes" id="UP001293593">
    <property type="component" value="Unassembled WGS sequence"/>
</dbReference>
<dbReference type="GO" id="GO:0008270">
    <property type="term" value="F:zinc ion binding"/>
    <property type="evidence" value="ECO:0007669"/>
    <property type="project" value="UniProtKB-KW"/>
</dbReference>
<feature type="region of interest" description="Disordered" evidence="2">
    <location>
        <begin position="306"/>
        <end position="328"/>
    </location>
</feature>
<dbReference type="EMBL" id="JAWXYG010000004">
    <property type="protein sequence ID" value="KAK4275661.1"/>
    <property type="molecule type" value="Genomic_DNA"/>
</dbReference>
<evidence type="ECO:0000313" key="5">
    <source>
        <dbReference type="Proteomes" id="UP001293593"/>
    </source>
</evidence>
<evidence type="ECO:0000256" key="1">
    <source>
        <dbReference type="PROSITE-ProRule" id="PRU00047"/>
    </source>
</evidence>
<comment type="caution">
    <text evidence="4">The sequence shown here is derived from an EMBL/GenBank/DDBJ whole genome shotgun (WGS) entry which is preliminary data.</text>
</comment>
<organism evidence="4 5">
    <name type="scientific">Acacia crassicarpa</name>
    <name type="common">northern wattle</name>
    <dbReference type="NCBI Taxonomy" id="499986"/>
    <lineage>
        <taxon>Eukaryota</taxon>
        <taxon>Viridiplantae</taxon>
        <taxon>Streptophyta</taxon>
        <taxon>Embryophyta</taxon>
        <taxon>Tracheophyta</taxon>
        <taxon>Spermatophyta</taxon>
        <taxon>Magnoliopsida</taxon>
        <taxon>eudicotyledons</taxon>
        <taxon>Gunneridae</taxon>
        <taxon>Pentapetalae</taxon>
        <taxon>rosids</taxon>
        <taxon>fabids</taxon>
        <taxon>Fabales</taxon>
        <taxon>Fabaceae</taxon>
        <taxon>Caesalpinioideae</taxon>
        <taxon>mimosoid clade</taxon>
        <taxon>Acacieae</taxon>
        <taxon>Acacia</taxon>
    </lineage>
</organism>
<proteinExistence type="predicted"/>
<dbReference type="GO" id="GO:0003676">
    <property type="term" value="F:nucleic acid binding"/>
    <property type="evidence" value="ECO:0007669"/>
    <property type="project" value="InterPro"/>
</dbReference>
<dbReference type="InterPro" id="IPR001878">
    <property type="entry name" value="Znf_CCHC"/>
</dbReference>
<dbReference type="PANTHER" id="PTHR31286">
    <property type="entry name" value="GLYCINE-RICH CELL WALL STRUCTURAL PROTEIN 1.8-LIKE"/>
    <property type="match status" value="1"/>
</dbReference>
<reference evidence="4" key="1">
    <citation type="submission" date="2023-10" db="EMBL/GenBank/DDBJ databases">
        <title>Chromosome-level genome of the transformable northern wattle, Acacia crassicarpa.</title>
        <authorList>
            <person name="Massaro I."/>
            <person name="Sinha N.R."/>
            <person name="Poethig S."/>
            <person name="Leichty A.R."/>
        </authorList>
    </citation>
    <scope>NUCLEOTIDE SEQUENCE</scope>
    <source>
        <strain evidence="4">Acra3RX</strain>
        <tissue evidence="4">Leaf</tissue>
    </source>
</reference>
<dbReference type="InterPro" id="IPR025836">
    <property type="entry name" value="Zn_knuckle_CX2CX4HX4C"/>
</dbReference>
<sequence>MWEPVLFAKRESELVGLTVVGGVTAAWRSVRTTSSVRRIEVRKICGGGVEMEEVQISAPLIWKKEKLERILIGKVLANKSYSRSTMEMILRKAWNLQEGLDVTEVNGNAFMFQFEKEEEYCRILRGQPWSINGCVLNLLECSRYNSVEEFDFSRCPVWIQIHNVPMEAWCLENAITMGEHVGEVVLAEDPVYKGRYLHNFLHVRVILDLRKPLTYGFWLPRPDGRKIWISIKYEKLQSFCHNCGKIGHDNRSCSSAQLMSVYNPNKPRFGAWLTSTACRSVDEMLKVVKDEGKETRCVQKLKDLAAQRREGKNHHQGGRAPKVDSDELFSINLRRSTPGWKGEEAARKSTLRMTVEDNSLSKDTPNLEQNCGVGDRESLDAVKATVRPILSEVTERHQELSCSKGLKSEGTANTEHVSLNSSNMAPPKDLDENSMALVLYSGEDYGKILGGLKGLGLKRKADDEVVPVCSKGRKDSPLVKNPESDISTMANYLRKTKARLKRSGRRKGKEGKENIPVEVMYEDGVMGESEADIPMDSVFVFKAGGSKGRKLKAEGSGGWPSSATKAS</sequence>
<accession>A0AAE1JSB0</accession>
<dbReference type="PANTHER" id="PTHR31286:SF167">
    <property type="entry name" value="OS09G0268800 PROTEIN"/>
    <property type="match status" value="1"/>
</dbReference>
<evidence type="ECO:0000259" key="3">
    <source>
        <dbReference type="PROSITE" id="PS50158"/>
    </source>
</evidence>
<keyword evidence="1" id="KW-0479">Metal-binding</keyword>
<name>A0AAE1JSB0_9FABA</name>
<evidence type="ECO:0000256" key="2">
    <source>
        <dbReference type="SAM" id="MobiDB-lite"/>
    </source>
</evidence>
<keyword evidence="1" id="KW-0863">Zinc-finger</keyword>
<dbReference type="InterPro" id="IPR040256">
    <property type="entry name" value="At4g02000-like"/>
</dbReference>